<name>A0A918Z6U0_9ACTN</name>
<dbReference type="AlphaFoldDB" id="A0A918Z6U0"/>
<organism evidence="2 3">
    <name type="scientific">Streptomyces capitiformicae</name>
    <dbReference type="NCBI Taxonomy" id="2014920"/>
    <lineage>
        <taxon>Bacteria</taxon>
        <taxon>Bacillati</taxon>
        <taxon>Actinomycetota</taxon>
        <taxon>Actinomycetes</taxon>
        <taxon>Kitasatosporales</taxon>
        <taxon>Streptomycetaceae</taxon>
        <taxon>Streptomyces</taxon>
    </lineage>
</organism>
<sequence length="130" mass="13474">MAVRGRPWPTHSPSEARCGSPRPKDGGTLGSPEPSAVDHWSVPLVDAIHAAARGETVRAPRVAEGLVARMRRPAQAPLTAGEADVPNGPSNSPSTPAGCSTAPEADCSPGSPRTPCDRPPRTPPTTGRYR</sequence>
<feature type="region of interest" description="Disordered" evidence="1">
    <location>
        <begin position="1"/>
        <end position="38"/>
    </location>
</feature>
<dbReference type="EMBL" id="BNAT01000023">
    <property type="protein sequence ID" value="GHE39812.1"/>
    <property type="molecule type" value="Genomic_DNA"/>
</dbReference>
<protein>
    <submittedName>
        <fullName evidence="2">Uncharacterized protein</fullName>
    </submittedName>
</protein>
<gene>
    <name evidence="2" type="ORF">GCM10017771_58790</name>
</gene>
<evidence type="ECO:0000313" key="2">
    <source>
        <dbReference type="EMBL" id="GHE39812.1"/>
    </source>
</evidence>
<feature type="region of interest" description="Disordered" evidence="1">
    <location>
        <begin position="58"/>
        <end position="130"/>
    </location>
</feature>
<keyword evidence="3" id="KW-1185">Reference proteome</keyword>
<evidence type="ECO:0000256" key="1">
    <source>
        <dbReference type="SAM" id="MobiDB-lite"/>
    </source>
</evidence>
<reference evidence="2" key="2">
    <citation type="submission" date="2020-09" db="EMBL/GenBank/DDBJ databases">
        <authorList>
            <person name="Sun Q."/>
            <person name="Zhou Y."/>
        </authorList>
    </citation>
    <scope>NUCLEOTIDE SEQUENCE</scope>
    <source>
        <strain evidence="2">CGMCC 4.7403</strain>
    </source>
</reference>
<dbReference type="Proteomes" id="UP000603227">
    <property type="component" value="Unassembled WGS sequence"/>
</dbReference>
<proteinExistence type="predicted"/>
<reference evidence="2" key="1">
    <citation type="journal article" date="2014" name="Int. J. Syst. Evol. Microbiol.">
        <title>Complete genome sequence of Corynebacterium casei LMG S-19264T (=DSM 44701T), isolated from a smear-ripened cheese.</title>
        <authorList>
            <consortium name="US DOE Joint Genome Institute (JGI-PGF)"/>
            <person name="Walter F."/>
            <person name="Albersmeier A."/>
            <person name="Kalinowski J."/>
            <person name="Ruckert C."/>
        </authorList>
    </citation>
    <scope>NUCLEOTIDE SEQUENCE</scope>
    <source>
        <strain evidence="2">CGMCC 4.7403</strain>
    </source>
</reference>
<accession>A0A918Z6U0</accession>
<evidence type="ECO:0000313" key="3">
    <source>
        <dbReference type="Proteomes" id="UP000603227"/>
    </source>
</evidence>
<comment type="caution">
    <text evidence="2">The sequence shown here is derived from an EMBL/GenBank/DDBJ whole genome shotgun (WGS) entry which is preliminary data.</text>
</comment>
<feature type="compositionally biased region" description="Polar residues" evidence="1">
    <location>
        <begin position="88"/>
        <end position="98"/>
    </location>
</feature>